<keyword evidence="5" id="KW-0819">tRNA processing</keyword>
<evidence type="ECO:0000256" key="1">
    <source>
        <dbReference type="ARBA" id="ARBA00005842"/>
    </source>
</evidence>
<name>A0A1Y2FS31_PROLT</name>
<dbReference type="OrthoDB" id="775260at2759"/>
<dbReference type="Gene3D" id="1.10.20.140">
    <property type="match status" value="1"/>
</dbReference>
<evidence type="ECO:0000313" key="9">
    <source>
        <dbReference type="Proteomes" id="UP000193685"/>
    </source>
</evidence>
<dbReference type="Gene3D" id="3.30.160.60">
    <property type="entry name" value="Classic Zinc Finger"/>
    <property type="match status" value="1"/>
</dbReference>
<accession>A0A1Y2FS31</accession>
<keyword evidence="4 6" id="KW-0067">ATP-binding</keyword>
<keyword evidence="3 6" id="KW-0547">Nucleotide-binding</keyword>
<dbReference type="GO" id="GO:0005739">
    <property type="term" value="C:mitochondrion"/>
    <property type="evidence" value="ECO:0007669"/>
    <property type="project" value="TreeGrafter"/>
</dbReference>
<dbReference type="GO" id="GO:0052381">
    <property type="term" value="F:tRNA dimethylallyltransferase activity"/>
    <property type="evidence" value="ECO:0007669"/>
    <property type="project" value="UniProtKB-EC"/>
</dbReference>
<evidence type="ECO:0000256" key="5">
    <source>
        <dbReference type="RuleBase" id="RU003783"/>
    </source>
</evidence>
<dbReference type="AlphaFoldDB" id="A0A1Y2FS31"/>
<evidence type="ECO:0000256" key="6">
    <source>
        <dbReference type="RuleBase" id="RU003785"/>
    </source>
</evidence>
<proteinExistence type="inferred from homology"/>
<dbReference type="InterPro" id="IPR027417">
    <property type="entry name" value="P-loop_NTPase"/>
</dbReference>
<dbReference type="Gene3D" id="3.40.50.300">
    <property type="entry name" value="P-loop containing nucleotide triphosphate hydrolases"/>
    <property type="match status" value="1"/>
</dbReference>
<dbReference type="RefSeq" id="XP_040726997.1">
    <property type="nucleotide sequence ID" value="XM_040866549.1"/>
</dbReference>
<comment type="caution">
    <text evidence="8">The sequence shown here is derived from an EMBL/GenBank/DDBJ whole genome shotgun (WGS) entry which is preliminary data.</text>
</comment>
<dbReference type="GO" id="GO:0006400">
    <property type="term" value="P:tRNA modification"/>
    <property type="evidence" value="ECO:0007669"/>
    <property type="project" value="TreeGrafter"/>
</dbReference>
<dbReference type="NCBIfam" id="TIGR00174">
    <property type="entry name" value="miaA"/>
    <property type="match status" value="1"/>
</dbReference>
<evidence type="ECO:0000256" key="2">
    <source>
        <dbReference type="ARBA" id="ARBA00022679"/>
    </source>
</evidence>
<dbReference type="OMA" id="WGLHLKS"/>
<dbReference type="EC" id="2.5.1.75" evidence="5"/>
<reference evidence="8 9" key="1">
    <citation type="submission" date="2016-07" db="EMBL/GenBank/DDBJ databases">
        <title>Pervasive Adenine N6-methylation of Active Genes in Fungi.</title>
        <authorList>
            <consortium name="DOE Joint Genome Institute"/>
            <person name="Mondo S.J."/>
            <person name="Dannebaum R.O."/>
            <person name="Kuo R.C."/>
            <person name="Labutti K."/>
            <person name="Haridas S."/>
            <person name="Kuo A."/>
            <person name="Salamov A."/>
            <person name="Ahrendt S.R."/>
            <person name="Lipzen A."/>
            <person name="Sullivan W."/>
            <person name="Andreopoulos W.B."/>
            <person name="Clum A."/>
            <person name="Lindquist E."/>
            <person name="Daum C."/>
            <person name="Ramamoorthy G.K."/>
            <person name="Gryganskyi A."/>
            <person name="Culley D."/>
            <person name="Magnuson J.K."/>
            <person name="James T.Y."/>
            <person name="O'Malley M.A."/>
            <person name="Stajich J.E."/>
            <person name="Spatafora J.W."/>
            <person name="Visel A."/>
            <person name="Grigoriev I.V."/>
        </authorList>
    </citation>
    <scope>NUCLEOTIDE SEQUENCE [LARGE SCALE GENOMIC DNA]</scope>
    <source>
        <strain evidence="8 9">12-1054</strain>
    </source>
</reference>
<keyword evidence="9" id="KW-1185">Reference proteome</keyword>
<dbReference type="EMBL" id="MCFI01000004">
    <property type="protein sequence ID" value="ORY85515.1"/>
    <property type="molecule type" value="Genomic_DNA"/>
</dbReference>
<dbReference type="SUPFAM" id="SSF52540">
    <property type="entry name" value="P-loop containing nucleoside triphosphate hydrolases"/>
    <property type="match status" value="2"/>
</dbReference>
<protein>
    <recommendedName>
        <fullName evidence="5">tRNA dimethylallyltransferase</fullName>
        <ecNumber evidence="5">2.5.1.75</ecNumber>
    </recommendedName>
</protein>
<dbReference type="PANTHER" id="PTHR11088:SF89">
    <property type="entry name" value="TRNA DIMETHYLALLYLTRANSFERASE"/>
    <property type="match status" value="1"/>
</dbReference>
<gene>
    <name evidence="8" type="ORF">BCR37DRAFT_240392</name>
</gene>
<evidence type="ECO:0000256" key="3">
    <source>
        <dbReference type="ARBA" id="ARBA00022741"/>
    </source>
</evidence>
<dbReference type="Pfam" id="PF01715">
    <property type="entry name" value="IPPT"/>
    <property type="match status" value="1"/>
</dbReference>
<organism evidence="8 9">
    <name type="scientific">Protomyces lactucae-debilis</name>
    <dbReference type="NCBI Taxonomy" id="2754530"/>
    <lineage>
        <taxon>Eukaryota</taxon>
        <taxon>Fungi</taxon>
        <taxon>Dikarya</taxon>
        <taxon>Ascomycota</taxon>
        <taxon>Taphrinomycotina</taxon>
        <taxon>Taphrinomycetes</taxon>
        <taxon>Taphrinales</taxon>
        <taxon>Protomycetaceae</taxon>
        <taxon>Protomyces</taxon>
    </lineage>
</organism>
<dbReference type="Proteomes" id="UP000193685">
    <property type="component" value="Unassembled WGS sequence"/>
</dbReference>
<dbReference type="STRING" id="56484.A0A1Y2FS31"/>
<comment type="catalytic activity">
    <reaction evidence="5">
        <text>adenosine(37) in tRNA + dimethylallyl diphosphate = N(6)-dimethylallyladenosine(37) in tRNA + diphosphate</text>
        <dbReference type="Rhea" id="RHEA:26482"/>
        <dbReference type="Rhea" id="RHEA-COMP:10162"/>
        <dbReference type="Rhea" id="RHEA-COMP:10375"/>
        <dbReference type="ChEBI" id="CHEBI:33019"/>
        <dbReference type="ChEBI" id="CHEBI:57623"/>
        <dbReference type="ChEBI" id="CHEBI:74411"/>
        <dbReference type="ChEBI" id="CHEBI:74415"/>
        <dbReference type="EC" id="2.5.1.75"/>
    </reaction>
</comment>
<dbReference type="InterPro" id="IPR018022">
    <property type="entry name" value="IPT"/>
</dbReference>
<dbReference type="PANTHER" id="PTHR11088">
    <property type="entry name" value="TRNA DIMETHYLALLYLTRANSFERASE"/>
    <property type="match status" value="1"/>
</dbReference>
<evidence type="ECO:0000256" key="4">
    <source>
        <dbReference type="ARBA" id="ARBA00022840"/>
    </source>
</evidence>
<keyword evidence="2 6" id="KW-0808">Transferase</keyword>
<comment type="similarity">
    <text evidence="1 6">Belongs to the IPP transferase family.</text>
</comment>
<evidence type="ECO:0000313" key="8">
    <source>
        <dbReference type="EMBL" id="ORY85515.1"/>
    </source>
</evidence>
<dbReference type="InterPro" id="IPR039657">
    <property type="entry name" value="Dimethylallyltransferase"/>
</dbReference>
<feature type="region of interest" description="Disordered" evidence="7">
    <location>
        <begin position="131"/>
        <end position="150"/>
    </location>
</feature>
<sequence length="451" mass="50509">MAVAAAAVAPSRKPLVVQVIGTTGVGKSQLAVDLARKLNGECINSDAIQVYKGLDIITNKATLAEQRGVKHHLLGFLDAGKEYRIAAYDRDASLIIDQLQADGKLPIVVGGTAYYASSLLFKELLPSSQELQTDASSSEEREGGHEDPRLYKTTAELHADLSRIDPIMAERWHPNDRRKIRRALELFYSTGTRQSELYAKQRERGRIGPEHVAHRTLIFWLWSDQKVLDKRLDARIDAMIQNGLFDEIREMHALCTAGLTAPANAQDGMDFTRGIFQAIGYKEFLAFLQSGTEADKEQGIQLMKTATRRYARKQVKWIKNKLLLQCAQAGPEVEIVLLNATNLEAWEENVAQVALQAVDAFEAGDGFDAKSFVPVELRSMLRPAKEKEMSSDPTQWQSRRCETCPGFVAVGTEQWQTHLTSAMHRGRVHRQAKHKAFEAWKRKQETEGAEI</sequence>
<dbReference type="GO" id="GO:0005524">
    <property type="term" value="F:ATP binding"/>
    <property type="evidence" value="ECO:0007669"/>
    <property type="project" value="UniProtKB-KW"/>
</dbReference>
<feature type="compositionally biased region" description="Basic and acidic residues" evidence="7">
    <location>
        <begin position="138"/>
        <end position="150"/>
    </location>
</feature>
<dbReference type="HAMAP" id="MF_00185">
    <property type="entry name" value="IPP_trans"/>
    <property type="match status" value="1"/>
</dbReference>
<dbReference type="GeneID" id="63783148"/>
<evidence type="ECO:0000256" key="7">
    <source>
        <dbReference type="SAM" id="MobiDB-lite"/>
    </source>
</evidence>